<dbReference type="STRING" id="1806892.AZH43_16540"/>
<gene>
    <name evidence="3" type="ORF">AZH43_16540</name>
</gene>
<accession>A0A151XYQ1</accession>
<dbReference type="OrthoDB" id="9800945at2"/>
<dbReference type="InterPro" id="IPR016181">
    <property type="entry name" value="Acyl_CoA_acyltransferase"/>
</dbReference>
<dbReference type="GO" id="GO:0016747">
    <property type="term" value="F:acyltransferase activity, transferring groups other than amino-acyl groups"/>
    <property type="evidence" value="ECO:0007669"/>
    <property type="project" value="InterPro"/>
</dbReference>
<dbReference type="InterPro" id="IPR031165">
    <property type="entry name" value="GNAT_YJDJ"/>
</dbReference>
<dbReference type="Proteomes" id="UP000076276">
    <property type="component" value="Unassembled WGS sequence"/>
</dbReference>
<evidence type="ECO:0000259" key="1">
    <source>
        <dbReference type="PROSITE" id="PS51186"/>
    </source>
</evidence>
<proteinExistence type="predicted"/>
<dbReference type="PANTHER" id="PTHR31435">
    <property type="entry name" value="PROTEIN NATD1"/>
    <property type="match status" value="1"/>
</dbReference>
<dbReference type="PANTHER" id="PTHR31435:SF10">
    <property type="entry name" value="BSR4717 PROTEIN"/>
    <property type="match status" value="1"/>
</dbReference>
<dbReference type="SUPFAM" id="SSF55729">
    <property type="entry name" value="Acyl-CoA N-acyltransferases (Nat)"/>
    <property type="match status" value="1"/>
</dbReference>
<protein>
    <submittedName>
        <fullName evidence="3">Acyl-CoA acyltransferase</fullName>
    </submittedName>
</protein>
<organism evidence="3 4">
    <name type="scientific">Acinetobacter pragensis</name>
    <dbReference type="NCBI Taxonomy" id="1806892"/>
    <lineage>
        <taxon>Bacteria</taxon>
        <taxon>Pseudomonadati</taxon>
        <taxon>Pseudomonadota</taxon>
        <taxon>Gammaproteobacteria</taxon>
        <taxon>Moraxellales</taxon>
        <taxon>Moraxellaceae</taxon>
        <taxon>Acinetobacter</taxon>
    </lineage>
</organism>
<dbReference type="PROSITE" id="PS51186">
    <property type="entry name" value="GNAT"/>
    <property type="match status" value="1"/>
</dbReference>
<dbReference type="CDD" id="cd04301">
    <property type="entry name" value="NAT_SF"/>
    <property type="match status" value="1"/>
</dbReference>
<keyword evidence="3" id="KW-0012">Acyltransferase</keyword>
<evidence type="ECO:0000313" key="4">
    <source>
        <dbReference type="Proteomes" id="UP000076276"/>
    </source>
</evidence>
<feature type="domain" description="N-acetyltransferase" evidence="1">
    <location>
        <begin position="1"/>
        <end position="93"/>
    </location>
</feature>
<dbReference type="PROSITE" id="PS51729">
    <property type="entry name" value="GNAT_YJDJ"/>
    <property type="match status" value="1"/>
</dbReference>
<feature type="domain" description="N-acetyltransferase" evidence="2">
    <location>
        <begin position="6"/>
        <end position="93"/>
    </location>
</feature>
<dbReference type="AlphaFoldDB" id="A0A151XYQ1"/>
<reference evidence="3 4" key="1">
    <citation type="submission" date="2016-03" db="EMBL/GenBank/DDBJ databases">
        <title>Acinetobacter genomospecies 28 strain ANC 4149.</title>
        <authorList>
            <person name="Radolfova-Krizova L."/>
            <person name="Nemec A."/>
        </authorList>
    </citation>
    <scope>NUCLEOTIDE SEQUENCE [LARGE SCALE GENOMIC DNA]</scope>
    <source>
        <strain evidence="3 4">ANC 4149</strain>
    </source>
</reference>
<evidence type="ECO:0000313" key="3">
    <source>
        <dbReference type="EMBL" id="KYQ70958.1"/>
    </source>
</evidence>
<sequence>MIVQQDDNGKKGAFFVAQEHERLAEMTYSWAGTDKFIIDHTDVSDTLRGQGVGRHLLDAAVQFAREHQVKIIPLCPFAKSVFDKEPSIRDVLV</sequence>
<keyword evidence="4" id="KW-1185">Reference proteome</keyword>
<evidence type="ECO:0000259" key="2">
    <source>
        <dbReference type="PROSITE" id="PS51729"/>
    </source>
</evidence>
<dbReference type="InterPro" id="IPR045057">
    <property type="entry name" value="Gcn5-rel_NAT"/>
</dbReference>
<dbReference type="EMBL" id="LUAW01000037">
    <property type="protein sequence ID" value="KYQ70958.1"/>
    <property type="molecule type" value="Genomic_DNA"/>
</dbReference>
<comment type="caution">
    <text evidence="3">The sequence shown here is derived from an EMBL/GenBank/DDBJ whole genome shotgun (WGS) entry which is preliminary data.</text>
</comment>
<dbReference type="Gene3D" id="3.40.630.30">
    <property type="match status" value="1"/>
</dbReference>
<name>A0A151XYQ1_9GAMM</name>
<dbReference type="InterPro" id="IPR000182">
    <property type="entry name" value="GNAT_dom"/>
</dbReference>
<dbReference type="RefSeq" id="WP_067670985.1">
    <property type="nucleotide sequence ID" value="NZ_CBCSIK010000016.1"/>
</dbReference>
<keyword evidence="3" id="KW-0808">Transferase</keyword>
<dbReference type="Pfam" id="PF14542">
    <property type="entry name" value="Acetyltransf_CG"/>
    <property type="match status" value="1"/>
</dbReference>